<evidence type="ECO:0000313" key="10">
    <source>
        <dbReference type="EMBL" id="GAQ82234.1"/>
    </source>
</evidence>
<keyword evidence="2 7" id="KW-0148">Chlorophyll</keyword>
<dbReference type="GO" id="GO:0009535">
    <property type="term" value="C:chloroplast thylakoid membrane"/>
    <property type="evidence" value="ECO:0007669"/>
    <property type="project" value="UniProtKB-SubCell"/>
</dbReference>
<feature type="binding site" evidence="7">
    <location>
        <position position="201"/>
    </location>
    <ligand>
        <name>chlorophyll a</name>
        <dbReference type="ChEBI" id="CHEBI:58416"/>
        <label>1</label>
    </ligand>
</feature>
<sequence>MQVATVAAPCGTAAVLCSGCGLPQQSTRRGPAWAGASKPYAGSALQNTAAGSRKKKSVRLVSSLHGKLLRLQSQVYTGIKTHVRKEPITADWKELTGVLVLSAFPFLFVKYLAEGPTGDRLMENAQKTKAEKEPQKQEFQEKQTEARQRSRWYGPERPKWLGPLPYEYPGHLSGEYPADYGFDILNLGVDPSNFQKYFNFEILHARWAMLGALGALIPEVLQYFSALDFTEPVWWKVGYAKLQGEDLDYFGIPGLHIAGGQGILIIAFCQAILMLGPEYARATGIAALEPVGLYLPGDENFPGGALFDPLGLADDPEAFEDLKVKEMKNGRLAMVAWLGFYIQALVTQKGPLQNLLDFASDPAHNNIFTAFNSS</sequence>
<dbReference type="PANTHER" id="PTHR21649">
    <property type="entry name" value="CHLOROPHYLL A/B BINDING PROTEIN"/>
    <property type="match status" value="1"/>
</dbReference>
<dbReference type="InterPro" id="IPR022796">
    <property type="entry name" value="Chloroa_b-bind"/>
</dbReference>
<feature type="binding site" description="axial binding residue" evidence="7">
    <location>
        <position position="206"/>
    </location>
    <ligand>
        <name>chlorophyll b</name>
        <dbReference type="ChEBI" id="CHEBI:61721"/>
        <label>1</label>
    </ligand>
    <ligandPart>
        <name>Mg</name>
        <dbReference type="ChEBI" id="CHEBI:25107"/>
    </ligandPart>
</feature>
<accession>A0A1Y1HUD8</accession>
<dbReference type="STRING" id="105231.A0A1Y1HUD8"/>
<feature type="region of interest" description="Disordered" evidence="9">
    <location>
        <begin position="126"/>
        <end position="150"/>
    </location>
</feature>
<dbReference type="GO" id="GO:0009768">
    <property type="term" value="P:photosynthesis, light harvesting in photosystem I"/>
    <property type="evidence" value="ECO:0000318"/>
    <property type="project" value="GO_Central"/>
</dbReference>
<protein>
    <recommendedName>
        <fullName evidence="8">Chlorophyll a-b binding protein, chloroplastic</fullName>
    </recommendedName>
</protein>
<feature type="binding site" evidence="7">
    <location>
        <position position="204"/>
    </location>
    <ligand>
        <name>chlorophyll a</name>
        <dbReference type="ChEBI" id="CHEBI:58416"/>
        <label>1</label>
    </ligand>
</feature>
<dbReference type="Gene3D" id="1.10.3460.10">
    <property type="entry name" value="Chlorophyll a/b binding protein domain"/>
    <property type="match status" value="1"/>
</dbReference>
<dbReference type="FunFam" id="1.10.3460.10:FF:000009">
    <property type="entry name" value="Chlorophyll a-b binding protein, chloroplastic"/>
    <property type="match status" value="1"/>
</dbReference>
<comment type="similarity">
    <text evidence="8">Belongs to the light-harvesting chlorophyll a/b-binding (LHC) protein family.</text>
</comment>
<feature type="binding site" description="axial binding residue" evidence="7">
    <location>
        <position position="278"/>
    </location>
    <ligand>
        <name>chlorophyll b</name>
        <dbReference type="ChEBI" id="CHEBI:61721"/>
        <label>1</label>
    </ligand>
    <ligandPart>
        <name>Mg</name>
        <dbReference type="ChEBI" id="CHEBI:25107"/>
    </ligandPart>
</feature>
<dbReference type="InterPro" id="IPR001344">
    <property type="entry name" value="Chloro_AB-bd_pln"/>
</dbReference>
<organism evidence="10 11">
    <name type="scientific">Klebsormidium nitens</name>
    <name type="common">Green alga</name>
    <name type="synonym">Ulothrix nitens</name>
    <dbReference type="NCBI Taxonomy" id="105231"/>
    <lineage>
        <taxon>Eukaryota</taxon>
        <taxon>Viridiplantae</taxon>
        <taxon>Streptophyta</taxon>
        <taxon>Klebsormidiophyceae</taxon>
        <taxon>Klebsormidiales</taxon>
        <taxon>Klebsormidiaceae</taxon>
        <taxon>Klebsormidium</taxon>
    </lineage>
</organism>
<dbReference type="Proteomes" id="UP000054558">
    <property type="component" value="Unassembled WGS sequence"/>
</dbReference>
<dbReference type="AlphaFoldDB" id="A0A1Y1HUD8"/>
<feature type="binding site" evidence="7">
    <location>
        <position position="329"/>
    </location>
    <ligand>
        <name>chlorophyll a</name>
        <dbReference type="ChEBI" id="CHEBI:58416"/>
        <label>1</label>
    </ligand>
</feature>
<evidence type="ECO:0000256" key="6">
    <source>
        <dbReference type="ARBA" id="ARBA00022991"/>
    </source>
</evidence>
<keyword evidence="4 8" id="KW-0602">Photosynthesis</keyword>
<dbReference type="SUPFAM" id="SSF103511">
    <property type="entry name" value="Chlorophyll a-b binding protein"/>
    <property type="match status" value="1"/>
</dbReference>
<evidence type="ECO:0000256" key="8">
    <source>
        <dbReference type="RuleBase" id="RU363080"/>
    </source>
</evidence>
<dbReference type="GO" id="GO:0016168">
    <property type="term" value="F:chlorophyll binding"/>
    <property type="evidence" value="ECO:0007669"/>
    <property type="project" value="UniProtKB-KW"/>
</dbReference>
<proteinExistence type="inferred from homology"/>
<feature type="binding site" description="axial binding residue" evidence="7">
    <location>
        <position position="270"/>
    </location>
    <ligand>
        <name>chlorophyll b</name>
        <dbReference type="ChEBI" id="CHEBI:61721"/>
        <label>1</label>
    </ligand>
    <ligandPart>
        <name>Mg</name>
        <dbReference type="ChEBI" id="CHEBI:25107"/>
    </ligandPart>
</feature>
<dbReference type="Pfam" id="PF00504">
    <property type="entry name" value="Chloroa_b-bind"/>
    <property type="match status" value="1"/>
</dbReference>
<feature type="binding site" description="axial binding residue" evidence="7">
    <location>
        <position position="293"/>
    </location>
    <ligand>
        <name>chlorophyll b</name>
        <dbReference type="ChEBI" id="CHEBI:61721"/>
        <label>1</label>
    </ligand>
    <ligandPart>
        <name>Mg</name>
        <dbReference type="ChEBI" id="CHEBI:25107"/>
    </ligandPart>
</feature>
<dbReference type="EMBL" id="DF237053">
    <property type="protein sequence ID" value="GAQ82234.1"/>
    <property type="molecule type" value="Genomic_DNA"/>
</dbReference>
<comment type="function">
    <text evidence="8">The light-harvesting complex (LHC) functions as a light receptor, it captures and delivers excitation energy to photosystems with which it is closely associated.</text>
</comment>
<keyword evidence="3 8" id="KW-0150">Chloroplast</keyword>
<evidence type="ECO:0000313" key="11">
    <source>
        <dbReference type="Proteomes" id="UP000054558"/>
    </source>
</evidence>
<reference evidence="10 11" key="1">
    <citation type="journal article" date="2014" name="Nat. Commun.">
        <title>Klebsormidium flaccidum genome reveals primary factors for plant terrestrial adaptation.</title>
        <authorList>
            <person name="Hori K."/>
            <person name="Maruyama F."/>
            <person name="Fujisawa T."/>
            <person name="Togashi T."/>
            <person name="Yamamoto N."/>
            <person name="Seo M."/>
            <person name="Sato S."/>
            <person name="Yamada T."/>
            <person name="Mori H."/>
            <person name="Tajima N."/>
            <person name="Moriyama T."/>
            <person name="Ikeuchi M."/>
            <person name="Watanabe M."/>
            <person name="Wada H."/>
            <person name="Kobayashi K."/>
            <person name="Saito M."/>
            <person name="Masuda T."/>
            <person name="Sasaki-Sekimoto Y."/>
            <person name="Mashiguchi K."/>
            <person name="Awai K."/>
            <person name="Shimojima M."/>
            <person name="Masuda S."/>
            <person name="Iwai M."/>
            <person name="Nobusawa T."/>
            <person name="Narise T."/>
            <person name="Kondo S."/>
            <person name="Saito H."/>
            <person name="Sato R."/>
            <person name="Murakawa M."/>
            <person name="Ihara Y."/>
            <person name="Oshima-Yamada Y."/>
            <person name="Ohtaka K."/>
            <person name="Satoh M."/>
            <person name="Sonobe K."/>
            <person name="Ishii M."/>
            <person name="Ohtani R."/>
            <person name="Kanamori-Sato M."/>
            <person name="Honoki R."/>
            <person name="Miyazaki D."/>
            <person name="Mochizuki H."/>
            <person name="Umetsu J."/>
            <person name="Higashi K."/>
            <person name="Shibata D."/>
            <person name="Kamiya Y."/>
            <person name="Sato N."/>
            <person name="Nakamura Y."/>
            <person name="Tabata S."/>
            <person name="Ida S."/>
            <person name="Kurokawa K."/>
            <person name="Ohta H."/>
        </authorList>
    </citation>
    <scope>NUCLEOTIDE SEQUENCE [LARGE SCALE GENOMIC DNA]</scope>
    <source>
        <strain evidence="10 11">NIES-2285</strain>
    </source>
</reference>
<feature type="binding site" evidence="7">
    <location>
        <position position="331"/>
    </location>
    <ligand>
        <name>chlorophyll a</name>
        <dbReference type="ChEBI" id="CHEBI:58416"/>
        <label>1</label>
    </ligand>
</feature>
<gene>
    <name evidence="10" type="ORF">KFL_001040370</name>
</gene>
<keyword evidence="8" id="KW-0604">Photosystem II</keyword>
<evidence type="ECO:0000256" key="3">
    <source>
        <dbReference type="ARBA" id="ARBA00022528"/>
    </source>
</evidence>
<dbReference type="OMA" id="FEVLHAR"/>
<keyword evidence="5 8" id="KW-0934">Plastid</keyword>
<feature type="binding site" evidence="7">
    <location>
        <position position="325"/>
    </location>
    <ligand>
        <name>chlorophyll a</name>
        <dbReference type="ChEBI" id="CHEBI:58416"/>
        <label>1</label>
    </ligand>
</feature>
<feature type="binding site" evidence="7">
    <location>
        <position position="343"/>
    </location>
    <ligand>
        <name>chlorophyll a</name>
        <dbReference type="ChEBI" id="CHEBI:58416"/>
        <label>1</label>
    </ligand>
</feature>
<keyword evidence="8" id="KW-0793">Thylakoid</keyword>
<keyword evidence="11" id="KW-1185">Reference proteome</keyword>
<evidence type="ECO:0000256" key="1">
    <source>
        <dbReference type="ARBA" id="ARBA00004334"/>
    </source>
</evidence>
<evidence type="ECO:0000256" key="4">
    <source>
        <dbReference type="ARBA" id="ARBA00022531"/>
    </source>
</evidence>
<evidence type="ECO:0000256" key="9">
    <source>
        <dbReference type="SAM" id="MobiDB-lite"/>
    </source>
</evidence>
<evidence type="ECO:0000256" key="2">
    <source>
        <dbReference type="ARBA" id="ARBA00022494"/>
    </source>
</evidence>
<dbReference type="GO" id="GO:0009523">
    <property type="term" value="C:photosystem II"/>
    <property type="evidence" value="ECO:0007669"/>
    <property type="project" value="UniProtKB-KW"/>
</dbReference>
<comment type="subcellular location">
    <subcellularLocation>
        <location evidence="1 8">Plastid</location>
        <location evidence="1 8">Chloroplast thylakoid membrane</location>
    </subcellularLocation>
</comment>
<dbReference type="OrthoDB" id="423598at2759"/>
<keyword evidence="8" id="KW-0603">Photosystem I</keyword>
<dbReference type="GO" id="GO:0009416">
    <property type="term" value="P:response to light stimulus"/>
    <property type="evidence" value="ECO:0000318"/>
    <property type="project" value="GO_Central"/>
</dbReference>
<evidence type="ECO:0000256" key="5">
    <source>
        <dbReference type="ARBA" id="ARBA00022640"/>
    </source>
</evidence>
<evidence type="ECO:0000256" key="7">
    <source>
        <dbReference type="PIRSR" id="PIRSR601344-1"/>
    </source>
</evidence>
<name>A0A1Y1HUD8_KLENI</name>
<keyword evidence="6 8" id="KW-0157">Chromophore</keyword>
<feature type="binding site" evidence="7">
    <location>
        <position position="326"/>
    </location>
    <ligand>
        <name>chlorophyll a</name>
        <dbReference type="ChEBI" id="CHEBI:58416"/>
        <label>1</label>
    </ligand>
</feature>
<dbReference type="GO" id="GO:0009522">
    <property type="term" value="C:photosystem I"/>
    <property type="evidence" value="ECO:0007669"/>
    <property type="project" value="UniProtKB-KW"/>
</dbReference>